<keyword evidence="2" id="KW-1185">Reference proteome</keyword>
<reference evidence="1 2" key="1">
    <citation type="journal article" date="2019" name="Front. Microbiol.">
        <title>Genomic Features for Desiccation Tolerance and Sugar Biosynthesis in the Extremophile Gloeocapsopsis sp. UTEX B3054.</title>
        <authorList>
            <person name="Urrejola C."/>
            <person name="Alcorta J."/>
            <person name="Salas L."/>
            <person name="Vasquez M."/>
            <person name="Polz M.F."/>
            <person name="Vicuna R."/>
            <person name="Diez B."/>
        </authorList>
    </citation>
    <scope>NUCLEOTIDE SEQUENCE [LARGE SCALE GENOMIC DNA]</scope>
    <source>
        <strain evidence="1 2">1H9</strain>
    </source>
</reference>
<dbReference type="EMBL" id="NAPY01000002">
    <property type="protein sequence ID" value="MUL35245.1"/>
    <property type="molecule type" value="Genomic_DNA"/>
</dbReference>
<proteinExistence type="predicted"/>
<accession>A0A6N8FSD3</accession>
<protein>
    <submittedName>
        <fullName evidence="1">Uncharacterized protein</fullName>
    </submittedName>
</protein>
<evidence type="ECO:0000313" key="2">
    <source>
        <dbReference type="Proteomes" id="UP000441797"/>
    </source>
</evidence>
<organism evidence="1 2">
    <name type="scientific">Gloeocapsopsis dulcis AAB1 = 1H9</name>
    <dbReference type="NCBI Taxonomy" id="1433147"/>
    <lineage>
        <taxon>Bacteria</taxon>
        <taxon>Bacillati</taxon>
        <taxon>Cyanobacteriota</taxon>
        <taxon>Cyanophyceae</taxon>
        <taxon>Oscillatoriophycideae</taxon>
        <taxon>Chroococcales</taxon>
        <taxon>Chroococcaceae</taxon>
        <taxon>Gloeocapsopsis</taxon>
        <taxon>Gloeocapsopsis dulcis</taxon>
    </lineage>
</organism>
<gene>
    <name evidence="1" type="ORF">BWI75_02430</name>
</gene>
<sequence length="59" mass="6992">MPTELQWYRLSDLINGLPQIDWYIYQIEMSGDYLFMRAKSGELGTRTMLFIINPEGEFV</sequence>
<evidence type="ECO:0000313" key="1">
    <source>
        <dbReference type="EMBL" id="MUL35245.1"/>
    </source>
</evidence>
<name>A0A6N8FSD3_9CHRO</name>
<dbReference type="Proteomes" id="UP000441797">
    <property type="component" value="Unassembled WGS sequence"/>
</dbReference>
<dbReference type="AlphaFoldDB" id="A0A6N8FSD3"/>
<comment type="caution">
    <text evidence="1">The sequence shown here is derived from an EMBL/GenBank/DDBJ whole genome shotgun (WGS) entry which is preliminary data.</text>
</comment>